<organism evidence="2 3">
    <name type="scientific">Chaetomium globosum (strain ATCC 6205 / CBS 148.51 / DSM 1962 / NBRC 6347 / NRRL 1970)</name>
    <name type="common">Soil fungus</name>
    <dbReference type="NCBI Taxonomy" id="306901"/>
    <lineage>
        <taxon>Eukaryota</taxon>
        <taxon>Fungi</taxon>
        <taxon>Dikarya</taxon>
        <taxon>Ascomycota</taxon>
        <taxon>Pezizomycotina</taxon>
        <taxon>Sordariomycetes</taxon>
        <taxon>Sordariomycetidae</taxon>
        <taxon>Sordariales</taxon>
        <taxon>Chaetomiaceae</taxon>
        <taxon>Chaetomium</taxon>
    </lineage>
</organism>
<dbReference type="AlphaFoldDB" id="Q2GLY8"/>
<proteinExistence type="predicted"/>
<name>Q2GLY8_CHAGB</name>
<dbReference type="EMBL" id="CH408038">
    <property type="protein sequence ID" value="EAQ82892.1"/>
    <property type="molecule type" value="Genomic_DNA"/>
</dbReference>
<keyword evidence="3" id="KW-1185">Reference proteome</keyword>
<gene>
    <name evidence="2" type="ORF">CHGG_11068</name>
</gene>
<feature type="compositionally biased region" description="Basic and acidic residues" evidence="1">
    <location>
        <begin position="19"/>
        <end position="28"/>
    </location>
</feature>
<dbReference type="InParanoid" id="Q2GLY8"/>
<dbReference type="Proteomes" id="UP000001056">
    <property type="component" value="Unassembled WGS sequence"/>
</dbReference>
<dbReference type="RefSeq" id="XP_001230244.1">
    <property type="nucleotide sequence ID" value="XM_001230243.1"/>
</dbReference>
<evidence type="ECO:0000313" key="2">
    <source>
        <dbReference type="EMBL" id="EAQ82892.1"/>
    </source>
</evidence>
<dbReference type="HOGENOM" id="CLU_2885583_0_0_1"/>
<reference evidence="3" key="1">
    <citation type="journal article" date="2015" name="Genome Announc.">
        <title>Draft genome sequence of the cellulolytic fungus Chaetomium globosum.</title>
        <authorList>
            <person name="Cuomo C.A."/>
            <person name="Untereiner W.A."/>
            <person name="Ma L.-J."/>
            <person name="Grabherr M."/>
            <person name="Birren B.W."/>
        </authorList>
    </citation>
    <scope>NUCLEOTIDE SEQUENCE [LARGE SCALE GENOMIC DNA]</scope>
    <source>
        <strain evidence="3">ATCC 6205 / CBS 148.51 / DSM 1962 / NBRC 6347 / NRRL 1970</strain>
    </source>
</reference>
<feature type="region of interest" description="Disordered" evidence="1">
    <location>
        <begin position="15"/>
        <end position="36"/>
    </location>
</feature>
<protein>
    <submittedName>
        <fullName evidence="2">Uncharacterized protein</fullName>
    </submittedName>
</protein>
<accession>Q2GLY8</accession>
<evidence type="ECO:0000256" key="1">
    <source>
        <dbReference type="SAM" id="MobiDB-lite"/>
    </source>
</evidence>
<evidence type="ECO:0000313" key="3">
    <source>
        <dbReference type="Proteomes" id="UP000001056"/>
    </source>
</evidence>
<dbReference type="GeneID" id="4397388"/>
<dbReference type="VEuPathDB" id="FungiDB:CHGG_11068"/>
<sequence>MTTHEFRIPLERGLPLRTKGGEPIKDEDCGGNSRNPAVKDLAGQAVEVAIMRYGFQGAKGGCL</sequence>